<reference evidence="1 2" key="1">
    <citation type="submission" date="2018-06" db="EMBL/GenBank/DDBJ databases">
        <title>Genomic Encyclopedia of Archaeal and Bacterial Type Strains, Phase II (KMG-II): from individual species to whole genera.</title>
        <authorList>
            <person name="Goeker M."/>
        </authorList>
    </citation>
    <scope>NUCLEOTIDE SEQUENCE [LARGE SCALE GENOMIC DNA]</scope>
    <source>
        <strain evidence="1 2">DSM 15361</strain>
    </source>
</reference>
<name>A0A2W7IFF3_9FLAO</name>
<protein>
    <submittedName>
        <fullName evidence="1">Uncharacterized protein</fullName>
    </submittedName>
</protein>
<gene>
    <name evidence="1" type="ORF">LX95_02909</name>
</gene>
<dbReference type="EMBL" id="QKYV01000025">
    <property type="protein sequence ID" value="PZW36960.1"/>
    <property type="molecule type" value="Genomic_DNA"/>
</dbReference>
<evidence type="ECO:0000313" key="2">
    <source>
        <dbReference type="Proteomes" id="UP000249542"/>
    </source>
</evidence>
<organism evidence="1 2">
    <name type="scientific">Mesonia algae</name>
    <dbReference type="NCBI Taxonomy" id="213248"/>
    <lineage>
        <taxon>Bacteria</taxon>
        <taxon>Pseudomonadati</taxon>
        <taxon>Bacteroidota</taxon>
        <taxon>Flavobacteriia</taxon>
        <taxon>Flavobacteriales</taxon>
        <taxon>Flavobacteriaceae</taxon>
        <taxon>Mesonia</taxon>
    </lineage>
</organism>
<comment type="caution">
    <text evidence="1">The sequence shown here is derived from an EMBL/GenBank/DDBJ whole genome shotgun (WGS) entry which is preliminary data.</text>
</comment>
<proteinExistence type="predicted"/>
<evidence type="ECO:0000313" key="1">
    <source>
        <dbReference type="EMBL" id="PZW36960.1"/>
    </source>
</evidence>
<sequence length="40" mass="5017">MLMLWLDRHKPTRKNFEDKIDENGYLLEEYKQIIEDYEAK</sequence>
<accession>A0A2W7IFF3</accession>
<dbReference type="Proteomes" id="UP000249542">
    <property type="component" value="Unassembled WGS sequence"/>
</dbReference>
<dbReference type="AlphaFoldDB" id="A0A2W7IFF3"/>
<keyword evidence="2" id="KW-1185">Reference proteome</keyword>